<dbReference type="AlphaFoldDB" id="A0A317FKA1"/>
<evidence type="ECO:0000256" key="3">
    <source>
        <dbReference type="SAM" id="Phobius"/>
    </source>
</evidence>
<evidence type="ECO:0000256" key="2">
    <source>
        <dbReference type="ARBA" id="ARBA00023169"/>
    </source>
</evidence>
<keyword evidence="3" id="KW-0812">Transmembrane</keyword>
<keyword evidence="6" id="KW-1185">Reference proteome</keyword>
<dbReference type="GO" id="GO:0016780">
    <property type="term" value="F:phosphotransferase activity, for other substituted phosphate groups"/>
    <property type="evidence" value="ECO:0007669"/>
    <property type="project" value="TreeGrafter"/>
</dbReference>
<dbReference type="Proteomes" id="UP000245765">
    <property type="component" value="Unassembled WGS sequence"/>
</dbReference>
<dbReference type="PANTHER" id="PTHR30576:SF0">
    <property type="entry name" value="UNDECAPRENYL-PHOSPHATE N-ACETYLGALACTOSAMINYL 1-PHOSPHATE TRANSFERASE-RELATED"/>
    <property type="match status" value="1"/>
</dbReference>
<dbReference type="PANTHER" id="PTHR30576">
    <property type="entry name" value="COLANIC BIOSYNTHESIS UDP-GLUCOSE LIPID CARRIER TRANSFERASE"/>
    <property type="match status" value="1"/>
</dbReference>
<comment type="caution">
    <text evidence="5">The sequence shown here is derived from an EMBL/GenBank/DDBJ whole genome shotgun (WGS) entry which is preliminary data.</text>
</comment>
<organism evidence="5 6">
    <name type="scientific">Falsiroseomonas bella</name>
    <dbReference type="NCBI Taxonomy" id="2184016"/>
    <lineage>
        <taxon>Bacteria</taxon>
        <taxon>Pseudomonadati</taxon>
        <taxon>Pseudomonadota</taxon>
        <taxon>Alphaproteobacteria</taxon>
        <taxon>Acetobacterales</taxon>
        <taxon>Roseomonadaceae</taxon>
        <taxon>Falsiroseomonas</taxon>
    </lineage>
</organism>
<keyword evidence="2" id="KW-0270">Exopolysaccharide synthesis</keyword>
<accession>A0A317FKA1</accession>
<evidence type="ECO:0000313" key="6">
    <source>
        <dbReference type="Proteomes" id="UP000245765"/>
    </source>
</evidence>
<feature type="transmembrane region" description="Helical" evidence="3">
    <location>
        <begin position="12"/>
        <end position="33"/>
    </location>
</feature>
<dbReference type="OrthoDB" id="9808602at2"/>
<keyword evidence="3" id="KW-0472">Membrane</keyword>
<reference evidence="6" key="1">
    <citation type="submission" date="2018-05" db="EMBL/GenBank/DDBJ databases">
        <authorList>
            <person name="Du Z."/>
            <person name="Wang X."/>
        </authorList>
    </citation>
    <scope>NUCLEOTIDE SEQUENCE [LARGE SCALE GENOMIC DNA]</scope>
    <source>
        <strain evidence="6">CQN31</strain>
    </source>
</reference>
<evidence type="ECO:0000259" key="4">
    <source>
        <dbReference type="Pfam" id="PF02397"/>
    </source>
</evidence>
<name>A0A317FKA1_9PROT</name>
<proteinExistence type="inferred from homology"/>
<keyword evidence="5" id="KW-0808">Transferase</keyword>
<feature type="domain" description="Bacterial sugar transferase" evidence="4">
    <location>
        <begin position="7"/>
        <end position="176"/>
    </location>
</feature>
<protein>
    <submittedName>
        <fullName evidence="5">Sugar transferase</fullName>
    </submittedName>
</protein>
<sequence>MYERWGKRAFDIAGALTLLVATAPVFLLVALAVRWRLGAPVLFVQLRAGRGGQPFSLLKFRSMRAGPGSDAERLDRFGRVLRLTGLDELPQLFNVLRGEMSLVGPRPLPLDYLRHYSVRQARMLRVRPGIAGPGVAAGRNAVPWAERVELGVAYATARPRLGRDLGLILGTLKVWVSGRGATAPGHATMPPFSGTGQRDG</sequence>
<comment type="similarity">
    <text evidence="1">Belongs to the bacterial sugar transferase family.</text>
</comment>
<dbReference type="Pfam" id="PF02397">
    <property type="entry name" value="Bac_transf"/>
    <property type="match status" value="1"/>
</dbReference>
<evidence type="ECO:0000256" key="1">
    <source>
        <dbReference type="ARBA" id="ARBA00006464"/>
    </source>
</evidence>
<gene>
    <name evidence="5" type="ORF">DFH01_05955</name>
</gene>
<dbReference type="EMBL" id="QGNA01000001">
    <property type="protein sequence ID" value="PWS38792.1"/>
    <property type="molecule type" value="Genomic_DNA"/>
</dbReference>
<dbReference type="InterPro" id="IPR003362">
    <property type="entry name" value="Bact_transf"/>
</dbReference>
<keyword evidence="3" id="KW-1133">Transmembrane helix</keyword>
<dbReference type="RefSeq" id="WP_109869414.1">
    <property type="nucleotide sequence ID" value="NZ_QGNA01000001.1"/>
</dbReference>
<evidence type="ECO:0000313" key="5">
    <source>
        <dbReference type="EMBL" id="PWS38792.1"/>
    </source>
</evidence>
<dbReference type="GO" id="GO:0000271">
    <property type="term" value="P:polysaccharide biosynthetic process"/>
    <property type="evidence" value="ECO:0007669"/>
    <property type="project" value="UniProtKB-KW"/>
</dbReference>